<proteinExistence type="inferred from homology"/>
<evidence type="ECO:0000313" key="7">
    <source>
        <dbReference type="EMBL" id="MEO3956086.1"/>
    </source>
</evidence>
<dbReference type="RefSeq" id="WP_346193968.1">
    <property type="nucleotide sequence ID" value="NZ_JBDJHV010000006.1"/>
</dbReference>
<keyword evidence="2" id="KW-0479">Metal-binding</keyword>
<reference evidence="7 8" key="1">
    <citation type="submission" date="2024-05" db="EMBL/GenBank/DDBJ databases">
        <authorList>
            <person name="De Oliveira J.P."/>
            <person name="Noriler S.A."/>
            <person name="De Oliveira A.G."/>
            <person name="Sipoli D.S."/>
        </authorList>
    </citation>
    <scope>NUCLEOTIDE SEQUENCE [LARGE SCALE GENOMIC DNA]</scope>
    <source>
        <strain evidence="7 8">LABIM186</strain>
    </source>
</reference>
<dbReference type="GO" id="GO:0051213">
    <property type="term" value="F:dioxygenase activity"/>
    <property type="evidence" value="ECO:0007669"/>
    <property type="project" value="UniProtKB-KW"/>
</dbReference>
<organism evidence="7 8">
    <name type="scientific">Chromobacterium piscinae</name>
    <dbReference type="NCBI Taxonomy" id="686831"/>
    <lineage>
        <taxon>Bacteria</taxon>
        <taxon>Pseudomonadati</taxon>
        <taxon>Pseudomonadota</taxon>
        <taxon>Betaproteobacteria</taxon>
        <taxon>Neisseriales</taxon>
        <taxon>Chromobacteriaceae</taxon>
        <taxon>Chromobacterium</taxon>
    </lineage>
</organism>
<protein>
    <submittedName>
        <fullName evidence="7">TauD/TfdA family dioxygenase</fullName>
    </submittedName>
</protein>
<dbReference type="InterPro" id="IPR051323">
    <property type="entry name" value="AtsK-like"/>
</dbReference>
<dbReference type="InterPro" id="IPR042098">
    <property type="entry name" value="TauD-like_sf"/>
</dbReference>
<name>A0ABV0H853_9NEIS</name>
<keyword evidence="5" id="KW-0408">Iron</keyword>
<gene>
    <name evidence="7" type="ORF">ABH309_16685</name>
</gene>
<dbReference type="InterPro" id="IPR003819">
    <property type="entry name" value="TauD/TfdA-like"/>
</dbReference>
<keyword evidence="3 7" id="KW-0223">Dioxygenase</keyword>
<dbReference type="PANTHER" id="PTHR30468">
    <property type="entry name" value="ALPHA-KETOGLUTARATE-DEPENDENT SULFONATE DIOXYGENASE"/>
    <property type="match status" value="1"/>
</dbReference>
<evidence type="ECO:0000256" key="1">
    <source>
        <dbReference type="ARBA" id="ARBA00005896"/>
    </source>
</evidence>
<keyword evidence="4" id="KW-0560">Oxidoreductase</keyword>
<accession>A0ABV0H853</accession>
<evidence type="ECO:0000256" key="3">
    <source>
        <dbReference type="ARBA" id="ARBA00022964"/>
    </source>
</evidence>
<evidence type="ECO:0000256" key="5">
    <source>
        <dbReference type="ARBA" id="ARBA00023004"/>
    </source>
</evidence>
<comment type="caution">
    <text evidence="7">The sequence shown here is derived from an EMBL/GenBank/DDBJ whole genome shotgun (WGS) entry which is preliminary data.</text>
</comment>
<sequence>MIMFNESKQESNTPFNVRRLSRYFVGEVTGVDLSQPLDPSCVAALSNALAEHEVLVFPDQNLSREDLMRFGRYFGELTVHPFAENDEQVPELIVFDNQEGNPPVLTDHWHSDETYRECPPLGTMLYSKVVPEIGGDTCFSSMTAAYDLLSDRMQQFLSGLEAVHDFATFKYLFPNTDEGRRQLRSCEERFPPMNHPVVRVHPVTGKKALFVNPHYTRFIKDMEDRESRALLDTLFRATSVLEYQYRHHWKPNTVVFWDNRSVQHAAVHDYYPQRRFMERVTIKGDRPFSTEPAAKAEELRKFKVAQYDHNDERRSVRQFERDTETAQAS</sequence>
<evidence type="ECO:0000256" key="2">
    <source>
        <dbReference type="ARBA" id="ARBA00022723"/>
    </source>
</evidence>
<keyword evidence="8" id="KW-1185">Reference proteome</keyword>
<evidence type="ECO:0000256" key="4">
    <source>
        <dbReference type="ARBA" id="ARBA00023002"/>
    </source>
</evidence>
<dbReference type="PANTHER" id="PTHR30468:SF1">
    <property type="entry name" value="ALPHA-KETOGLUTARATE-DEPENDENT SULFONATE DIOXYGENASE"/>
    <property type="match status" value="1"/>
</dbReference>
<evidence type="ECO:0000259" key="6">
    <source>
        <dbReference type="Pfam" id="PF02668"/>
    </source>
</evidence>
<evidence type="ECO:0000313" key="8">
    <source>
        <dbReference type="Proteomes" id="UP001438292"/>
    </source>
</evidence>
<dbReference type="SUPFAM" id="SSF51197">
    <property type="entry name" value="Clavaminate synthase-like"/>
    <property type="match status" value="1"/>
</dbReference>
<dbReference type="Proteomes" id="UP001438292">
    <property type="component" value="Unassembled WGS sequence"/>
</dbReference>
<dbReference type="Gene3D" id="3.60.130.10">
    <property type="entry name" value="Clavaminate synthase-like"/>
    <property type="match status" value="1"/>
</dbReference>
<feature type="domain" description="TauD/TfdA-like" evidence="6">
    <location>
        <begin position="17"/>
        <end position="281"/>
    </location>
</feature>
<dbReference type="Pfam" id="PF02668">
    <property type="entry name" value="TauD"/>
    <property type="match status" value="1"/>
</dbReference>
<comment type="similarity">
    <text evidence="1">Belongs to the TfdA dioxygenase family.</text>
</comment>
<dbReference type="EMBL" id="JBDQQU010000017">
    <property type="protein sequence ID" value="MEO3956086.1"/>
    <property type="molecule type" value="Genomic_DNA"/>
</dbReference>